<dbReference type="Proteomes" id="UP000463138">
    <property type="component" value="Unassembled WGS sequence"/>
</dbReference>
<evidence type="ECO:0000313" key="5">
    <source>
        <dbReference type="EMBL" id="KAA0695911.1"/>
    </source>
</evidence>
<dbReference type="InterPro" id="IPR011990">
    <property type="entry name" value="TPR-like_helical_dom_sf"/>
</dbReference>
<organism evidence="5 6">
    <name type="scientific">Halopseudomonas laoshanensis</name>
    <dbReference type="NCBI Taxonomy" id="2268758"/>
    <lineage>
        <taxon>Bacteria</taxon>
        <taxon>Pseudomonadati</taxon>
        <taxon>Pseudomonadota</taxon>
        <taxon>Gammaproteobacteria</taxon>
        <taxon>Pseudomonadales</taxon>
        <taxon>Pseudomonadaceae</taxon>
        <taxon>Halopseudomonas</taxon>
    </lineage>
</organism>
<keyword evidence="2" id="KW-0802">TPR repeat</keyword>
<dbReference type="PROSITE" id="PS50005">
    <property type="entry name" value="TPR"/>
    <property type="match status" value="1"/>
</dbReference>
<feature type="signal peptide" evidence="1">
    <location>
        <begin position="1"/>
        <end position="20"/>
    </location>
</feature>
<keyword evidence="1" id="KW-0132">Cell division</keyword>
<evidence type="ECO:0000256" key="2">
    <source>
        <dbReference type="PROSITE-ProRule" id="PRU00339"/>
    </source>
</evidence>
<comment type="subcellular location">
    <subcellularLocation>
        <location evidence="1">Periplasm</location>
    </subcellularLocation>
</comment>
<dbReference type="InterPro" id="IPR032519">
    <property type="entry name" value="YbgF_tri"/>
</dbReference>
<feature type="domain" description="YbgF trimerisation" evidence="4">
    <location>
        <begin position="51"/>
        <end position="106"/>
    </location>
</feature>
<feature type="chain" id="PRO_5031643482" description="Cell division coordinator CpoB" evidence="1">
    <location>
        <begin position="21"/>
        <end position="273"/>
    </location>
</feature>
<gene>
    <name evidence="5" type="primary">ygbF</name>
    <name evidence="1" type="synonym">cpoB</name>
    <name evidence="5" type="ORF">DT594_00615</name>
</gene>
<keyword evidence="1" id="KW-0732">Signal</keyword>
<dbReference type="InterPro" id="IPR019734">
    <property type="entry name" value="TPR_rpt"/>
</dbReference>
<dbReference type="InterPro" id="IPR014162">
    <property type="entry name" value="CpoB_C"/>
</dbReference>
<dbReference type="GO" id="GO:0043093">
    <property type="term" value="P:FtsZ-dependent cytokinesis"/>
    <property type="evidence" value="ECO:0007669"/>
    <property type="project" value="UniProtKB-UniRule"/>
</dbReference>
<dbReference type="OrthoDB" id="9768142at2"/>
<evidence type="ECO:0000259" key="4">
    <source>
        <dbReference type="Pfam" id="PF16331"/>
    </source>
</evidence>
<evidence type="ECO:0000256" key="1">
    <source>
        <dbReference type="HAMAP-Rule" id="MF_02066"/>
    </source>
</evidence>
<proteinExistence type="inferred from homology"/>
<dbReference type="Gene3D" id="1.25.40.10">
    <property type="entry name" value="Tetratricopeptide repeat domain"/>
    <property type="match status" value="1"/>
</dbReference>
<dbReference type="InterPro" id="IPR034706">
    <property type="entry name" value="CpoB"/>
</dbReference>
<dbReference type="AlphaFoldDB" id="A0A7V7GXF5"/>
<dbReference type="NCBIfam" id="TIGR02795">
    <property type="entry name" value="tol_pal_ybgF"/>
    <property type="match status" value="1"/>
</dbReference>
<keyword evidence="6" id="KW-1185">Reference proteome</keyword>
<sequence precursor="true">MKGFRGFTAACLLLPFAAVAQVPVTDGSVGGARGNQSVSSAPGQAQAGLSMEGQLMQQLYQLQQEVSMLRGLVEEQEYKLKQMEQDQLDRYEDLDRRVSSGMNGGAPSNAQGPLDGPLPTGSNNGTSAADGQTNSPAQNGAASTAEADPEREKLIYDAAFDLVKARDFDKAIQAFTAFVRRYPRSEYAGNAQYWLGEIHLVESDLESAGRAFALVVSEYPGHRKEADALYKLAEVERRLGNQDKAAALYREVLSKHPNSSAAQLARRDLDAQS</sequence>
<dbReference type="Pfam" id="PF13174">
    <property type="entry name" value="TPR_6"/>
    <property type="match status" value="1"/>
</dbReference>
<dbReference type="EMBL" id="QOVF01000001">
    <property type="protein sequence ID" value="KAA0695911.1"/>
    <property type="molecule type" value="Genomic_DNA"/>
</dbReference>
<evidence type="ECO:0000313" key="6">
    <source>
        <dbReference type="Proteomes" id="UP000463138"/>
    </source>
</evidence>
<comment type="function">
    <text evidence="1">Mediates coordination of peptidoglycan synthesis and outer membrane constriction during cell division.</text>
</comment>
<comment type="similarity">
    <text evidence="1">Belongs to the CpoB family.</text>
</comment>
<comment type="caution">
    <text evidence="5">The sequence shown here is derived from an EMBL/GenBank/DDBJ whole genome shotgun (WGS) entry which is preliminary data.</text>
</comment>
<accession>A0A7V7GXF5</accession>
<feature type="compositionally biased region" description="Polar residues" evidence="3">
    <location>
        <begin position="120"/>
        <end position="142"/>
    </location>
</feature>
<dbReference type="RefSeq" id="WP_149330914.1">
    <property type="nucleotide sequence ID" value="NZ_QOVF01000001.1"/>
</dbReference>
<dbReference type="GO" id="GO:0070206">
    <property type="term" value="P:protein trimerization"/>
    <property type="evidence" value="ECO:0007669"/>
    <property type="project" value="InterPro"/>
</dbReference>
<keyword evidence="1" id="KW-0131">Cell cycle</keyword>
<dbReference type="GO" id="GO:0030288">
    <property type="term" value="C:outer membrane-bounded periplasmic space"/>
    <property type="evidence" value="ECO:0007669"/>
    <property type="project" value="UniProtKB-UniRule"/>
</dbReference>
<keyword evidence="1" id="KW-0574">Periplasm</keyword>
<feature type="repeat" description="TPR" evidence="2">
    <location>
        <begin position="226"/>
        <end position="259"/>
    </location>
</feature>
<dbReference type="HAMAP" id="MF_02066">
    <property type="entry name" value="CpoB"/>
    <property type="match status" value="1"/>
</dbReference>
<feature type="region of interest" description="Disordered" evidence="3">
    <location>
        <begin position="97"/>
        <end position="148"/>
    </location>
</feature>
<dbReference type="Pfam" id="PF13432">
    <property type="entry name" value="TPR_16"/>
    <property type="match status" value="1"/>
</dbReference>
<evidence type="ECO:0000256" key="3">
    <source>
        <dbReference type="SAM" id="MobiDB-lite"/>
    </source>
</evidence>
<protein>
    <recommendedName>
        <fullName evidence="1">Cell division coordinator CpoB</fullName>
    </recommendedName>
</protein>
<name>A0A7V7GXF5_9GAMM</name>
<dbReference type="SUPFAM" id="SSF48452">
    <property type="entry name" value="TPR-like"/>
    <property type="match status" value="1"/>
</dbReference>
<dbReference type="Pfam" id="PF16331">
    <property type="entry name" value="TolA_bind_tri"/>
    <property type="match status" value="1"/>
</dbReference>
<dbReference type="Gene3D" id="1.20.5.110">
    <property type="match status" value="1"/>
</dbReference>
<reference evidence="5 6" key="1">
    <citation type="submission" date="2018-07" db="EMBL/GenBank/DDBJ databases">
        <title>Pseudomonas laoshanensis sp. nov., isolated from soil.</title>
        <authorList>
            <person name="Sun J."/>
            <person name="Yu L."/>
            <person name="Wang M."/>
            <person name="Zhang C."/>
        </authorList>
    </citation>
    <scope>NUCLEOTIDE SEQUENCE [LARGE SCALE GENOMIC DNA]</scope>
    <source>
        <strain evidence="5 6">Y22</strain>
    </source>
</reference>
<dbReference type="SMART" id="SM00028">
    <property type="entry name" value="TPR"/>
    <property type="match status" value="1"/>
</dbReference>